<dbReference type="InterPro" id="IPR024548">
    <property type="entry name" value="Cu2_monoox_C"/>
</dbReference>
<feature type="chain" id="PRO_5042183477" evidence="5">
    <location>
        <begin position="23"/>
        <end position="885"/>
    </location>
</feature>
<dbReference type="SUPFAM" id="SSF54001">
    <property type="entry name" value="Cysteine proteinases"/>
    <property type="match status" value="1"/>
</dbReference>
<dbReference type="Gene3D" id="3.90.70.10">
    <property type="entry name" value="Cysteine proteinases"/>
    <property type="match status" value="1"/>
</dbReference>
<evidence type="ECO:0000256" key="5">
    <source>
        <dbReference type="SAM" id="SignalP"/>
    </source>
</evidence>
<dbReference type="Pfam" id="PF03351">
    <property type="entry name" value="DOMON"/>
    <property type="match status" value="1"/>
</dbReference>
<comment type="caution">
    <text evidence="7">The sequence shown here is derived from an EMBL/GenBank/DDBJ whole genome shotgun (WGS) entry which is preliminary data.</text>
</comment>
<dbReference type="InterPro" id="IPR000668">
    <property type="entry name" value="Peptidase_C1A_C"/>
</dbReference>
<feature type="signal peptide" evidence="5">
    <location>
        <begin position="1"/>
        <end position="22"/>
    </location>
</feature>
<proteinExistence type="inferred from homology"/>
<keyword evidence="3" id="KW-0325">Glycoprotein</keyword>
<dbReference type="Pfam" id="PF03712">
    <property type="entry name" value="Cu2_monoox_C"/>
    <property type="match status" value="1"/>
</dbReference>
<dbReference type="Proteomes" id="UP001224775">
    <property type="component" value="Unassembled WGS sequence"/>
</dbReference>
<keyword evidence="7" id="KW-0378">Hydrolase</keyword>
<dbReference type="SMART" id="SM00645">
    <property type="entry name" value="Pept_C1"/>
    <property type="match status" value="1"/>
</dbReference>
<dbReference type="AlphaFoldDB" id="A0AAD9D8P6"/>
<comment type="similarity">
    <text evidence="1">Belongs to the copper type II ascorbate-dependent monooxygenase family.</text>
</comment>
<keyword evidence="7" id="KW-0121">Carboxypeptidase</keyword>
<keyword evidence="8" id="KW-1185">Reference proteome</keyword>
<sequence length="885" mass="97784">MTILQLSLLLFVGGGLIHNAAAAAPADSFFSTTSDADKQPYTTWLLTDNASSYDHTTFLSTTADPTKGMATFWKITDDTFHVAFATMATGWAAFGVAEAGGMFGADVVSFTTANPTVLVDGYILDDRQVRVDTSQDWTLISSVVEDGWIIVEATRKLDTGDTQDNTLKNDKELWGAPSRVIAAWGDTESMSYHGDNRSSSSVRLFADPSSSSSESEALLDMLEKHSDGYFDVVNDAFEIPAQETNYKYLCKSYDELKEQFGGDTTDITMIVGRRENAFKREQIYGWAPGEHGMILPDNVGFPMFDSEFNQAILIEIHYNNQKDFWMEILREYDAAMLQVGDPMLGLRGVAINDGLTQHEFTCGGTCSSLFLDEPVTVLWEKLHMHKTGTRMVNEVIRGGEVFHTAKVEVFDFDQQGGFQPQQDAYQLQAGDSFRTTCYYKDGTVFKEGSQEEMCIGFMLYYPAKKFAGFPFVCPYPGRFPCAEEYVSTDLSDYEGLGREFGTPGKIQLSNDTLFSLPQPPVTSIEPPSPSNSNTDEKMPTSAPITSSQATENPTSTSKAGQATENPTTSTVPLHLYAQDLAIPYPPPSSHIIHPLPHHYITEDELPQTFTWQNVNGNSYLTRMRNQHIPQYCGSCWAHAAMSSLADRIKINRSYINARKKSCHDDQQHPDQAVDELILGQLGPSPGPDIELSIQYILNCGVQPTSSSNRHLSCHGGSSLFAYEHIHSNLKFIPMETCLDYIACSSESQEGFCPHVRSLTTCEDWNRRRTIHNNAKKDQYGCRAIPQGSIPNATILEYGSIEPNNIHAIKAELYARGPIKTSINAKYLLNYTSGILGSDDDPALNNATHNHGVSIVGWGYDESAKDSIGSYGIHGASTGVKWAFSD</sequence>
<feature type="domain" description="DOMON" evidence="6">
    <location>
        <begin position="67"/>
        <end position="185"/>
    </location>
</feature>
<dbReference type="PROSITE" id="PS50836">
    <property type="entry name" value="DOMON"/>
    <property type="match status" value="1"/>
</dbReference>
<evidence type="ECO:0000256" key="3">
    <source>
        <dbReference type="ARBA" id="ARBA00023180"/>
    </source>
</evidence>
<feature type="region of interest" description="Disordered" evidence="4">
    <location>
        <begin position="508"/>
        <end position="567"/>
    </location>
</feature>
<dbReference type="SUPFAM" id="SSF49742">
    <property type="entry name" value="PHM/PNGase F"/>
    <property type="match status" value="2"/>
</dbReference>
<dbReference type="InterPro" id="IPR008977">
    <property type="entry name" value="PHM/PNGase_F_dom_sf"/>
</dbReference>
<organism evidence="7 8">
    <name type="scientific">Skeletonema marinoi</name>
    <dbReference type="NCBI Taxonomy" id="267567"/>
    <lineage>
        <taxon>Eukaryota</taxon>
        <taxon>Sar</taxon>
        <taxon>Stramenopiles</taxon>
        <taxon>Ochrophyta</taxon>
        <taxon>Bacillariophyta</taxon>
        <taxon>Coscinodiscophyceae</taxon>
        <taxon>Thalassiosirophycidae</taxon>
        <taxon>Thalassiosirales</taxon>
        <taxon>Skeletonemataceae</taxon>
        <taxon>Skeletonema</taxon>
        <taxon>Skeletonema marinoi-dohrnii complex</taxon>
    </lineage>
</organism>
<dbReference type="SMART" id="SM00664">
    <property type="entry name" value="DoH"/>
    <property type="match status" value="1"/>
</dbReference>
<evidence type="ECO:0000256" key="2">
    <source>
        <dbReference type="ARBA" id="ARBA00023157"/>
    </source>
</evidence>
<dbReference type="Pfam" id="PF01082">
    <property type="entry name" value="Cu2_monooxygen"/>
    <property type="match status" value="1"/>
</dbReference>
<protein>
    <submittedName>
        <fullName evidence="7">Cathepsin X</fullName>
        <ecNumber evidence="7">3.4.18.1</ecNumber>
    </submittedName>
</protein>
<dbReference type="EC" id="3.4.18.1" evidence="7"/>
<dbReference type="Gene3D" id="2.60.120.310">
    <property type="entry name" value="Copper type II, ascorbate-dependent monooxygenase, N-terminal domain"/>
    <property type="match status" value="1"/>
</dbReference>
<dbReference type="InterPro" id="IPR000323">
    <property type="entry name" value="Cu2_ascorb_mOase_N"/>
</dbReference>
<dbReference type="Gene3D" id="2.60.120.230">
    <property type="match status" value="1"/>
</dbReference>
<keyword evidence="7" id="KW-0645">Protease</keyword>
<dbReference type="GO" id="GO:0016807">
    <property type="term" value="F:cysteine-type carboxypeptidase activity"/>
    <property type="evidence" value="ECO:0007669"/>
    <property type="project" value="UniProtKB-EC"/>
</dbReference>
<keyword evidence="5" id="KW-0732">Signal</keyword>
<evidence type="ECO:0000259" key="6">
    <source>
        <dbReference type="PROSITE" id="PS50836"/>
    </source>
</evidence>
<dbReference type="GO" id="GO:0004500">
    <property type="term" value="F:dopamine beta-monooxygenase activity"/>
    <property type="evidence" value="ECO:0007669"/>
    <property type="project" value="InterPro"/>
</dbReference>
<dbReference type="CDD" id="cd09631">
    <property type="entry name" value="DOMON_DOH"/>
    <property type="match status" value="1"/>
</dbReference>
<dbReference type="InterPro" id="IPR000945">
    <property type="entry name" value="DBH-like"/>
</dbReference>
<dbReference type="Pfam" id="PF00112">
    <property type="entry name" value="Peptidase_C1"/>
    <property type="match status" value="2"/>
</dbReference>
<dbReference type="InterPro" id="IPR045266">
    <property type="entry name" value="DOH_DOMON"/>
</dbReference>
<evidence type="ECO:0000256" key="1">
    <source>
        <dbReference type="ARBA" id="ARBA00010676"/>
    </source>
</evidence>
<dbReference type="InterPro" id="IPR038765">
    <property type="entry name" value="Papain-like_cys_pep_sf"/>
</dbReference>
<dbReference type="InterPro" id="IPR036939">
    <property type="entry name" value="Cu2_ascorb_mOase_N_sf"/>
</dbReference>
<reference evidence="7" key="1">
    <citation type="submission" date="2023-06" db="EMBL/GenBank/DDBJ databases">
        <title>Survivors Of The Sea: Transcriptome response of Skeletonema marinoi to long-term dormancy.</title>
        <authorList>
            <person name="Pinder M.I.M."/>
            <person name="Kourtchenko O."/>
            <person name="Robertson E.K."/>
            <person name="Larsson T."/>
            <person name="Maumus F."/>
            <person name="Osuna-Cruz C.M."/>
            <person name="Vancaester E."/>
            <person name="Stenow R."/>
            <person name="Vandepoele K."/>
            <person name="Ploug H."/>
            <person name="Bruchert V."/>
            <person name="Godhe A."/>
            <person name="Topel M."/>
        </authorList>
    </citation>
    <scope>NUCLEOTIDE SEQUENCE</scope>
    <source>
        <strain evidence="7">R05AC</strain>
    </source>
</reference>
<evidence type="ECO:0000256" key="4">
    <source>
        <dbReference type="SAM" id="MobiDB-lite"/>
    </source>
</evidence>
<name>A0AAD9D8P6_9STRA</name>
<keyword evidence="2" id="KW-1015">Disulfide bond</keyword>
<dbReference type="PANTHER" id="PTHR10157:SF23">
    <property type="entry name" value="MOXD1 HOMOLOG 1"/>
    <property type="match status" value="1"/>
</dbReference>
<dbReference type="GO" id="GO:0006508">
    <property type="term" value="P:proteolysis"/>
    <property type="evidence" value="ECO:0007669"/>
    <property type="project" value="InterPro"/>
</dbReference>
<dbReference type="GO" id="GO:0005507">
    <property type="term" value="F:copper ion binding"/>
    <property type="evidence" value="ECO:0007669"/>
    <property type="project" value="InterPro"/>
</dbReference>
<accession>A0AAD9D8P6</accession>
<evidence type="ECO:0000313" key="8">
    <source>
        <dbReference type="Proteomes" id="UP001224775"/>
    </source>
</evidence>
<evidence type="ECO:0000313" key="7">
    <source>
        <dbReference type="EMBL" id="KAK1738192.1"/>
    </source>
</evidence>
<dbReference type="InterPro" id="IPR014784">
    <property type="entry name" value="Cu2_ascorb_mOase-like_C"/>
</dbReference>
<dbReference type="PANTHER" id="PTHR10157">
    <property type="entry name" value="DOPAMINE BETA HYDROXYLASE RELATED"/>
    <property type="match status" value="1"/>
</dbReference>
<dbReference type="InterPro" id="IPR005018">
    <property type="entry name" value="DOMON_domain"/>
</dbReference>
<feature type="compositionally biased region" description="Polar residues" evidence="4">
    <location>
        <begin position="542"/>
        <end position="567"/>
    </location>
</feature>
<dbReference type="EMBL" id="JATAAI010000021">
    <property type="protein sequence ID" value="KAK1738192.1"/>
    <property type="molecule type" value="Genomic_DNA"/>
</dbReference>
<gene>
    <name evidence="7" type="ORF">QTG54_010861</name>
</gene>